<gene>
    <name evidence="1" type="ORF">CHARACLAT_015015</name>
</gene>
<dbReference type="Proteomes" id="UP001352852">
    <property type="component" value="Unassembled WGS sequence"/>
</dbReference>
<accession>A0ABU7E0Y6</accession>
<reference evidence="1 2" key="1">
    <citation type="submission" date="2021-06" db="EMBL/GenBank/DDBJ databases">
        <authorList>
            <person name="Palmer J.M."/>
        </authorList>
    </citation>
    <scope>NUCLEOTIDE SEQUENCE [LARGE SCALE GENOMIC DNA]</scope>
    <source>
        <strain evidence="1 2">CL_MEX2019</strain>
        <tissue evidence="1">Muscle</tissue>
    </source>
</reference>
<evidence type="ECO:0000313" key="2">
    <source>
        <dbReference type="Proteomes" id="UP001352852"/>
    </source>
</evidence>
<protein>
    <submittedName>
        <fullName evidence="1">Uncharacterized protein</fullName>
    </submittedName>
</protein>
<dbReference type="EMBL" id="JAHUTJ010042133">
    <property type="protein sequence ID" value="MED6280837.1"/>
    <property type="molecule type" value="Genomic_DNA"/>
</dbReference>
<sequence>MFCEFSGNNGRKLYLCYKLQITNCPEAAVGNSEKTMDLTGPSPLFSAMLQPSFHSSFSHSGACCDRTTHRTRHQSSSVYLSLFYKQVSLEKLAVFLSGEVVSPLLAQRLHTGNP</sequence>
<proteinExistence type="predicted"/>
<organism evidence="1 2">
    <name type="scientific">Characodon lateralis</name>
    <dbReference type="NCBI Taxonomy" id="208331"/>
    <lineage>
        <taxon>Eukaryota</taxon>
        <taxon>Metazoa</taxon>
        <taxon>Chordata</taxon>
        <taxon>Craniata</taxon>
        <taxon>Vertebrata</taxon>
        <taxon>Euteleostomi</taxon>
        <taxon>Actinopterygii</taxon>
        <taxon>Neopterygii</taxon>
        <taxon>Teleostei</taxon>
        <taxon>Neoteleostei</taxon>
        <taxon>Acanthomorphata</taxon>
        <taxon>Ovalentaria</taxon>
        <taxon>Atherinomorphae</taxon>
        <taxon>Cyprinodontiformes</taxon>
        <taxon>Goodeidae</taxon>
        <taxon>Characodon</taxon>
    </lineage>
</organism>
<name>A0ABU7E0Y6_9TELE</name>
<evidence type="ECO:0000313" key="1">
    <source>
        <dbReference type="EMBL" id="MED6280837.1"/>
    </source>
</evidence>
<keyword evidence="2" id="KW-1185">Reference proteome</keyword>
<comment type="caution">
    <text evidence="1">The sequence shown here is derived from an EMBL/GenBank/DDBJ whole genome shotgun (WGS) entry which is preliminary data.</text>
</comment>